<evidence type="ECO:0000256" key="5">
    <source>
        <dbReference type="RuleBase" id="RU000589"/>
    </source>
</evidence>
<comment type="catalytic activity">
    <reaction evidence="5">
        <text>[(1-&gt;4)-alpha-D-galacturonosyl methyl ester](n) + n H2O = [(1-&gt;4)-alpha-D-galacturonosyl](n) + n methanol + n H(+)</text>
        <dbReference type="Rhea" id="RHEA:22380"/>
        <dbReference type="Rhea" id="RHEA-COMP:14570"/>
        <dbReference type="Rhea" id="RHEA-COMP:14573"/>
        <dbReference type="ChEBI" id="CHEBI:15377"/>
        <dbReference type="ChEBI" id="CHEBI:15378"/>
        <dbReference type="ChEBI" id="CHEBI:17790"/>
        <dbReference type="ChEBI" id="CHEBI:140522"/>
        <dbReference type="ChEBI" id="CHEBI:140523"/>
        <dbReference type="EC" id="3.1.1.11"/>
    </reaction>
</comment>
<sequence length="340" mass="37587">MKQLLLISCLLICTTQAWSQAILSPTLPVSFTVAQDGSGTFKTIQEAVNSFRDHMQVRVTLYIKNGVYAEKLVIPSWKPSIHVIGESKEGVIITGDDYSGKAYPGGKDWTGKDKYSTYNSYTVLVDAPDIILENLTIRNTAGRVGQAVALHVEGDRFVCKNCLLLGNQDTLYAAAEGSRQYYENCFIEGTTDFIFGKSISVFQSCTIKSLSDSFITAAATPAYQSYGFVFFDCKLTTDPAAQKVYLGRPWRPYAKTIFIRTNMGSHILPVGWDNWDNADNEKTVLYAEYGSAGPGGSTTQRASWSKQLTAKEAQHYTLSTIFSGQTAWLPRISQRGKESK</sequence>
<dbReference type="InterPro" id="IPR033131">
    <property type="entry name" value="Pectinesterase_Asp_AS"/>
</dbReference>
<dbReference type="PANTHER" id="PTHR31321:SF57">
    <property type="entry name" value="PECTINESTERASE 53-RELATED"/>
    <property type="match status" value="1"/>
</dbReference>
<organism evidence="7 8">
    <name type="scientific">Spirosoma arboris</name>
    <dbReference type="NCBI Taxonomy" id="2682092"/>
    <lineage>
        <taxon>Bacteria</taxon>
        <taxon>Pseudomonadati</taxon>
        <taxon>Bacteroidota</taxon>
        <taxon>Cytophagia</taxon>
        <taxon>Cytophagales</taxon>
        <taxon>Cytophagaceae</taxon>
        <taxon>Spirosoma</taxon>
    </lineage>
</organism>
<dbReference type="InterPro" id="IPR012334">
    <property type="entry name" value="Pectin_lyas_fold"/>
</dbReference>
<dbReference type="GO" id="GO:0009279">
    <property type="term" value="C:cell outer membrane"/>
    <property type="evidence" value="ECO:0007669"/>
    <property type="project" value="TreeGrafter"/>
</dbReference>
<dbReference type="PANTHER" id="PTHR31321">
    <property type="entry name" value="ACYL-COA THIOESTER HYDROLASE YBHC-RELATED"/>
    <property type="match status" value="1"/>
</dbReference>
<keyword evidence="3 5" id="KW-0063">Aspartyl esterase</keyword>
<dbReference type="AlphaFoldDB" id="A0A7K1S590"/>
<keyword evidence="2 5" id="KW-0378">Hydrolase</keyword>
<evidence type="ECO:0000256" key="4">
    <source>
        <dbReference type="PROSITE-ProRule" id="PRU10040"/>
    </source>
</evidence>
<proteinExistence type="inferred from homology"/>
<dbReference type="SUPFAM" id="SSF51126">
    <property type="entry name" value="Pectin lyase-like"/>
    <property type="match status" value="1"/>
</dbReference>
<feature type="signal peptide" evidence="5">
    <location>
        <begin position="1"/>
        <end position="19"/>
    </location>
</feature>
<evidence type="ECO:0000256" key="2">
    <source>
        <dbReference type="ARBA" id="ARBA00022801"/>
    </source>
</evidence>
<evidence type="ECO:0000256" key="1">
    <source>
        <dbReference type="ARBA" id="ARBA00008891"/>
    </source>
</evidence>
<protein>
    <recommendedName>
        <fullName evidence="5">Pectinesterase</fullName>
        <ecNumber evidence="5">3.1.1.11</ecNumber>
    </recommendedName>
</protein>
<dbReference type="PROSITE" id="PS00503">
    <property type="entry name" value="PECTINESTERASE_2"/>
    <property type="match status" value="1"/>
</dbReference>
<keyword evidence="5" id="KW-0732">Signal</keyword>
<evidence type="ECO:0000256" key="3">
    <source>
        <dbReference type="ARBA" id="ARBA00023085"/>
    </source>
</evidence>
<dbReference type="GO" id="GO:0042545">
    <property type="term" value="P:cell wall modification"/>
    <property type="evidence" value="ECO:0007669"/>
    <property type="project" value="UniProtKB-UniRule"/>
</dbReference>
<dbReference type="RefSeq" id="WP_157582996.1">
    <property type="nucleotide sequence ID" value="NZ_WPIN01000001.1"/>
</dbReference>
<comment type="caution">
    <text evidence="7">The sequence shown here is derived from an EMBL/GenBank/DDBJ whole genome shotgun (WGS) entry which is preliminary data.</text>
</comment>
<dbReference type="Pfam" id="PF01095">
    <property type="entry name" value="Pectinesterase"/>
    <property type="match status" value="1"/>
</dbReference>
<dbReference type="InterPro" id="IPR011050">
    <property type="entry name" value="Pectin_lyase_fold/virulence"/>
</dbReference>
<dbReference type="UniPathway" id="UPA00545">
    <property type="reaction ID" value="UER00823"/>
</dbReference>
<feature type="chain" id="PRO_5029934542" description="Pectinesterase" evidence="5">
    <location>
        <begin position="20"/>
        <end position="340"/>
    </location>
</feature>
<dbReference type="Proteomes" id="UP000436006">
    <property type="component" value="Unassembled WGS sequence"/>
</dbReference>
<dbReference type="EC" id="3.1.1.11" evidence="5"/>
<feature type="domain" description="Pectinesterase catalytic" evidence="6">
    <location>
        <begin position="32"/>
        <end position="323"/>
    </location>
</feature>
<dbReference type="GO" id="GO:0030599">
    <property type="term" value="F:pectinesterase activity"/>
    <property type="evidence" value="ECO:0007669"/>
    <property type="project" value="UniProtKB-UniRule"/>
</dbReference>
<gene>
    <name evidence="7" type="ORF">GO755_02565</name>
</gene>
<comment type="similarity">
    <text evidence="1">Belongs to the pectinesterase family.</text>
</comment>
<evidence type="ECO:0000259" key="6">
    <source>
        <dbReference type="Pfam" id="PF01095"/>
    </source>
</evidence>
<reference evidence="7 8" key="1">
    <citation type="submission" date="2019-12" db="EMBL/GenBank/DDBJ databases">
        <title>Spirosoma sp. HMF4905 genome sequencing and assembly.</title>
        <authorList>
            <person name="Kang H."/>
            <person name="Cha I."/>
            <person name="Kim H."/>
            <person name="Joh K."/>
        </authorList>
    </citation>
    <scope>NUCLEOTIDE SEQUENCE [LARGE SCALE GENOMIC DNA]</scope>
    <source>
        <strain evidence="7 8">HMF4905</strain>
    </source>
</reference>
<accession>A0A7K1S590</accession>
<evidence type="ECO:0000313" key="8">
    <source>
        <dbReference type="Proteomes" id="UP000436006"/>
    </source>
</evidence>
<dbReference type="InterPro" id="IPR000070">
    <property type="entry name" value="Pectinesterase_cat"/>
</dbReference>
<evidence type="ECO:0000313" key="7">
    <source>
        <dbReference type="EMBL" id="MVM28900.1"/>
    </source>
</evidence>
<comment type="pathway">
    <text evidence="5">Glycan metabolism; pectin degradation; 2-dehydro-3-deoxy-D-gluconate from pectin: step 1/5.</text>
</comment>
<keyword evidence="8" id="KW-1185">Reference proteome</keyword>
<dbReference type="GO" id="GO:0045490">
    <property type="term" value="P:pectin catabolic process"/>
    <property type="evidence" value="ECO:0007669"/>
    <property type="project" value="UniProtKB-UniRule"/>
</dbReference>
<feature type="active site" evidence="4">
    <location>
        <position position="192"/>
    </location>
</feature>
<dbReference type="Gene3D" id="2.160.20.10">
    <property type="entry name" value="Single-stranded right-handed beta-helix, Pectin lyase-like"/>
    <property type="match status" value="1"/>
</dbReference>
<name>A0A7K1S590_9BACT</name>
<dbReference type="EMBL" id="WPIN01000001">
    <property type="protein sequence ID" value="MVM28900.1"/>
    <property type="molecule type" value="Genomic_DNA"/>
</dbReference>